<dbReference type="PROSITE" id="PS51186">
    <property type="entry name" value="GNAT"/>
    <property type="match status" value="1"/>
</dbReference>
<keyword evidence="3" id="KW-1185">Reference proteome</keyword>
<sequence>MLLFPANFLPQSTERLILRRFIDVDLERFLAYRQDPQVAQFQGWSMLSEAEGKTFIKEMQTAAIGIPGEWFQMAIAYKQSNLLIGDIGMQIYAKDPTNVEVGFTLNQQEQGKGYAREAVSALIHLLFKLGSINKIVAITDSRNESSIRLLKRLGMRLSNSLEVEFRGEWCVEETFELNHQDWLLSSIKSDEK</sequence>
<feature type="domain" description="N-acetyltransferase" evidence="1">
    <location>
        <begin position="16"/>
        <end position="178"/>
    </location>
</feature>
<evidence type="ECO:0000313" key="3">
    <source>
        <dbReference type="Proteomes" id="UP000658720"/>
    </source>
</evidence>
<dbReference type="InterPro" id="IPR016181">
    <property type="entry name" value="Acyl_CoA_acyltransferase"/>
</dbReference>
<accession>A0ABR9VTA9</accession>
<dbReference type="Gene3D" id="3.40.630.30">
    <property type="match status" value="1"/>
</dbReference>
<dbReference type="InterPro" id="IPR051531">
    <property type="entry name" value="N-acetyltransferase"/>
</dbReference>
<name>A0ABR9VTA9_9SYNC</name>
<comment type="caution">
    <text evidence="2">The sequence shown here is derived from an EMBL/GenBank/DDBJ whole genome shotgun (WGS) entry which is preliminary data.</text>
</comment>
<organism evidence="2 3">
    <name type="scientific">Synechocystis salina LEGE 00031</name>
    <dbReference type="NCBI Taxonomy" id="1828736"/>
    <lineage>
        <taxon>Bacteria</taxon>
        <taxon>Bacillati</taxon>
        <taxon>Cyanobacteriota</taxon>
        <taxon>Cyanophyceae</taxon>
        <taxon>Synechococcales</taxon>
        <taxon>Merismopediaceae</taxon>
        <taxon>Synechocystis</taxon>
    </lineage>
</organism>
<proteinExistence type="predicted"/>
<protein>
    <submittedName>
        <fullName evidence="2">GNAT family N-acetyltransferase</fullName>
    </submittedName>
</protein>
<dbReference type="Pfam" id="PF13302">
    <property type="entry name" value="Acetyltransf_3"/>
    <property type="match status" value="1"/>
</dbReference>
<dbReference type="InterPro" id="IPR000182">
    <property type="entry name" value="GNAT_dom"/>
</dbReference>
<dbReference type="SUPFAM" id="SSF55729">
    <property type="entry name" value="Acyl-CoA N-acyltransferases (Nat)"/>
    <property type="match status" value="1"/>
</dbReference>
<gene>
    <name evidence="2" type="ORF">IQ217_09755</name>
</gene>
<evidence type="ECO:0000313" key="2">
    <source>
        <dbReference type="EMBL" id="MBE9254118.1"/>
    </source>
</evidence>
<dbReference type="EMBL" id="JADEVV010000024">
    <property type="protein sequence ID" value="MBE9254118.1"/>
    <property type="molecule type" value="Genomic_DNA"/>
</dbReference>
<evidence type="ECO:0000259" key="1">
    <source>
        <dbReference type="PROSITE" id="PS51186"/>
    </source>
</evidence>
<reference evidence="2 3" key="1">
    <citation type="submission" date="2020-10" db="EMBL/GenBank/DDBJ databases">
        <authorList>
            <person name="Castelo-Branco R."/>
            <person name="Eusebio N."/>
            <person name="Adriana R."/>
            <person name="Vieira A."/>
            <person name="Brugerolle De Fraissinette N."/>
            <person name="Rezende De Castro R."/>
            <person name="Schneider M.P."/>
            <person name="Vasconcelos V."/>
            <person name="Leao P.N."/>
        </authorList>
    </citation>
    <scope>NUCLEOTIDE SEQUENCE [LARGE SCALE GENOMIC DNA]</scope>
    <source>
        <strain evidence="2 3">LEGE 00031</strain>
    </source>
</reference>
<dbReference type="PANTHER" id="PTHR43792:SF1">
    <property type="entry name" value="N-ACETYLTRANSFERASE DOMAIN-CONTAINING PROTEIN"/>
    <property type="match status" value="1"/>
</dbReference>
<dbReference type="Proteomes" id="UP000658720">
    <property type="component" value="Unassembled WGS sequence"/>
</dbReference>
<dbReference type="PANTHER" id="PTHR43792">
    <property type="entry name" value="GNAT FAMILY, PUTATIVE (AFU_ORTHOLOGUE AFUA_3G00765)-RELATED-RELATED"/>
    <property type="match status" value="1"/>
</dbReference>